<evidence type="ECO:0000256" key="3">
    <source>
        <dbReference type="ARBA" id="ARBA00023295"/>
    </source>
</evidence>
<dbReference type="GeneID" id="126879922"/>
<dbReference type="RefSeq" id="XP_050499225.1">
    <property type="nucleotide sequence ID" value="XM_050643268.1"/>
</dbReference>
<evidence type="ECO:0000256" key="6">
    <source>
        <dbReference type="SAM" id="SignalP"/>
    </source>
</evidence>
<keyword evidence="8" id="KW-1185">Reference proteome</keyword>
<evidence type="ECO:0008006" key="9">
    <source>
        <dbReference type="Google" id="ProtNLM"/>
    </source>
</evidence>
<evidence type="ECO:0000313" key="8">
    <source>
        <dbReference type="Proteomes" id="UP001652700"/>
    </source>
</evidence>
<comment type="similarity">
    <text evidence="1 4">Belongs to the glycosyl hydrolase 1 family.</text>
</comment>
<dbReference type="SUPFAM" id="SSF51445">
    <property type="entry name" value="(Trans)glycosidases"/>
    <property type="match status" value="1"/>
</dbReference>
<name>A0ABM5JMR6_DIAVI</name>
<keyword evidence="2" id="KW-0378">Hydrolase</keyword>
<dbReference type="Proteomes" id="UP001652700">
    <property type="component" value="Unplaced"/>
</dbReference>
<dbReference type="InterPro" id="IPR001360">
    <property type="entry name" value="Glyco_hydro_1"/>
</dbReference>
<dbReference type="PANTHER" id="PTHR10353:SF36">
    <property type="entry name" value="LP05116P"/>
    <property type="match status" value="1"/>
</dbReference>
<evidence type="ECO:0000256" key="1">
    <source>
        <dbReference type="ARBA" id="ARBA00010838"/>
    </source>
</evidence>
<feature type="signal peptide" evidence="6">
    <location>
        <begin position="1"/>
        <end position="25"/>
    </location>
</feature>
<keyword evidence="6" id="KW-0732">Signal</keyword>
<reference evidence="7" key="1">
    <citation type="submission" date="2025-05" db="UniProtKB">
        <authorList>
            <consortium name="EnsemblMetazoa"/>
        </authorList>
    </citation>
    <scope>IDENTIFICATION</scope>
</reference>
<dbReference type="PROSITE" id="PS00653">
    <property type="entry name" value="GLYCOSYL_HYDROL_F1_2"/>
    <property type="match status" value="1"/>
</dbReference>
<protein>
    <recommendedName>
        <fullName evidence="9">Myrosinase 1-like</fullName>
    </recommendedName>
</protein>
<proteinExistence type="inferred from homology"/>
<feature type="region of interest" description="Disordered" evidence="5">
    <location>
        <begin position="523"/>
        <end position="561"/>
    </location>
</feature>
<feature type="chain" id="PRO_5046730639" description="Myrosinase 1-like" evidence="6">
    <location>
        <begin position="26"/>
        <end position="561"/>
    </location>
</feature>
<sequence length="561" mass="64149">MMSPKHLTLLRYLIYICLTFNLVAAESQELHYNRKFPDDFLFGAATSAYQIEGAWNVDGKGESIWDTYVHRVPSPIKNGDTGDIACDSYYKYKEDVKLAADLGIKLYRFSISWPRVLPTGKADNISEAGLNYYKNLVKEIRNYGMIPVATIYHWDLPQKLYDEGIHWSNVSLVPYIVDYARIVIKALPDVGYWVTINEPKQVCRIGYGATMLAPALNSSGLLEYDCAYVLVKSHAAIYRMYKKEFPDYKAKMSIVIDCQWIEPQTNAPKDKDAAERQLQFECGLYFNPIFNNGDWPKVVKDRVDFRSLKANLTTSRLRAFTEEEKIYNKGTYDFLGLNHYYTMLARDEAEEAPFNETNYENDVGTVDSFDPKWVVESNGLFVIVPGGVFKMLKWIKQNYGDQDIIITEIGMSDNGTYLNDKDRIDFYTEYFCNILEAMDEVKVKGIILWSLMDNFEWNSGYTAHFGVYHVDFQNPNRTRTPKESAGFVKKLSKDKTLSCGNPSKYRSVPMALPKWTPNANVSIWNNGTGNRNHTNPGTTPTPLRNNNNGNGNGNRGKNKDC</sequence>
<accession>A0ABM5JMR6</accession>
<feature type="compositionally biased region" description="Low complexity" evidence="5">
    <location>
        <begin position="534"/>
        <end position="549"/>
    </location>
</feature>
<dbReference type="PANTHER" id="PTHR10353">
    <property type="entry name" value="GLYCOSYL HYDROLASE"/>
    <property type="match status" value="1"/>
</dbReference>
<dbReference type="Pfam" id="PF00232">
    <property type="entry name" value="Glyco_hydro_1"/>
    <property type="match status" value="1"/>
</dbReference>
<evidence type="ECO:0000256" key="2">
    <source>
        <dbReference type="ARBA" id="ARBA00022801"/>
    </source>
</evidence>
<organism evidence="7 8">
    <name type="scientific">Diabrotica virgifera virgifera</name>
    <name type="common">western corn rootworm</name>
    <dbReference type="NCBI Taxonomy" id="50390"/>
    <lineage>
        <taxon>Eukaryota</taxon>
        <taxon>Metazoa</taxon>
        <taxon>Ecdysozoa</taxon>
        <taxon>Arthropoda</taxon>
        <taxon>Hexapoda</taxon>
        <taxon>Insecta</taxon>
        <taxon>Pterygota</taxon>
        <taxon>Neoptera</taxon>
        <taxon>Endopterygota</taxon>
        <taxon>Coleoptera</taxon>
        <taxon>Polyphaga</taxon>
        <taxon>Cucujiformia</taxon>
        <taxon>Chrysomeloidea</taxon>
        <taxon>Chrysomelidae</taxon>
        <taxon>Galerucinae</taxon>
        <taxon>Diabroticina</taxon>
        <taxon>Diabroticites</taxon>
        <taxon>Diabrotica</taxon>
    </lineage>
</organism>
<keyword evidence="3" id="KW-0326">Glycosidase</keyword>
<evidence type="ECO:0000256" key="5">
    <source>
        <dbReference type="SAM" id="MobiDB-lite"/>
    </source>
</evidence>
<dbReference type="InterPro" id="IPR017853">
    <property type="entry name" value="GH"/>
</dbReference>
<dbReference type="InterPro" id="IPR033132">
    <property type="entry name" value="GH_1_N_CS"/>
</dbReference>
<dbReference type="PRINTS" id="PR00131">
    <property type="entry name" value="GLHYDRLASE1"/>
</dbReference>
<evidence type="ECO:0000256" key="4">
    <source>
        <dbReference type="RuleBase" id="RU003690"/>
    </source>
</evidence>
<feature type="compositionally biased region" description="Polar residues" evidence="5">
    <location>
        <begin position="523"/>
        <end position="533"/>
    </location>
</feature>
<evidence type="ECO:0000313" key="7">
    <source>
        <dbReference type="EnsemblMetazoa" id="XP_050499225.1"/>
    </source>
</evidence>
<dbReference type="EnsemblMetazoa" id="XM_050643268.1">
    <property type="protein sequence ID" value="XP_050499225.1"/>
    <property type="gene ID" value="LOC126879922"/>
</dbReference>
<dbReference type="Gene3D" id="3.20.20.80">
    <property type="entry name" value="Glycosidases"/>
    <property type="match status" value="1"/>
</dbReference>